<dbReference type="SUPFAM" id="SSF54403">
    <property type="entry name" value="Cystatin/monellin"/>
    <property type="match status" value="1"/>
</dbReference>
<reference evidence="2 3" key="1">
    <citation type="submission" date="2012-08" db="EMBL/GenBank/DDBJ databases">
        <title>Oryza genome evolution.</title>
        <authorList>
            <person name="Wing R.A."/>
        </authorList>
    </citation>
    <scope>NUCLEOTIDE SEQUENCE</scope>
</reference>
<keyword evidence="3" id="KW-1185">Reference proteome</keyword>
<keyword evidence="1" id="KW-0732">Signal</keyword>
<protein>
    <recommendedName>
        <fullName evidence="4">Cystatin domain-containing protein</fullName>
    </recommendedName>
</protein>
<reference evidence="2" key="3">
    <citation type="submission" date="2015-04" db="UniProtKB">
        <authorList>
            <consortium name="EnsemblPlants"/>
        </authorList>
    </citation>
    <scope>IDENTIFICATION</scope>
</reference>
<dbReference type="GO" id="GO:0004869">
    <property type="term" value="F:cysteine-type endopeptidase inhibitor activity"/>
    <property type="evidence" value="ECO:0007669"/>
    <property type="project" value="InterPro"/>
</dbReference>
<accession>A0A0D9WYJ0</accession>
<dbReference type="Gramene" id="LPERR07G11170.1">
    <property type="protein sequence ID" value="LPERR07G11170.1"/>
    <property type="gene ID" value="LPERR07G11170"/>
</dbReference>
<reference evidence="3" key="2">
    <citation type="submission" date="2013-12" db="EMBL/GenBank/DDBJ databases">
        <authorList>
            <person name="Yu Y."/>
            <person name="Lee S."/>
            <person name="de Baynast K."/>
            <person name="Wissotski M."/>
            <person name="Liu L."/>
            <person name="Talag J."/>
            <person name="Goicoechea J."/>
            <person name="Angelova A."/>
            <person name="Jetty R."/>
            <person name="Kudrna D."/>
            <person name="Golser W."/>
            <person name="Rivera L."/>
            <person name="Zhang J."/>
            <person name="Wing R."/>
        </authorList>
    </citation>
    <scope>NUCLEOTIDE SEQUENCE</scope>
</reference>
<evidence type="ECO:0008006" key="4">
    <source>
        <dbReference type="Google" id="ProtNLM"/>
    </source>
</evidence>
<organism evidence="2 3">
    <name type="scientific">Leersia perrieri</name>
    <dbReference type="NCBI Taxonomy" id="77586"/>
    <lineage>
        <taxon>Eukaryota</taxon>
        <taxon>Viridiplantae</taxon>
        <taxon>Streptophyta</taxon>
        <taxon>Embryophyta</taxon>
        <taxon>Tracheophyta</taxon>
        <taxon>Spermatophyta</taxon>
        <taxon>Magnoliopsida</taxon>
        <taxon>Liliopsida</taxon>
        <taxon>Poales</taxon>
        <taxon>Poaceae</taxon>
        <taxon>BOP clade</taxon>
        <taxon>Oryzoideae</taxon>
        <taxon>Oryzeae</taxon>
        <taxon>Oryzinae</taxon>
        <taxon>Leersia</taxon>
    </lineage>
</organism>
<proteinExistence type="predicted"/>
<name>A0A0D9WYJ0_9ORYZ</name>
<feature type="signal peptide" evidence="1">
    <location>
        <begin position="1"/>
        <end position="19"/>
    </location>
</feature>
<dbReference type="Proteomes" id="UP000032180">
    <property type="component" value="Chromosome 7"/>
</dbReference>
<evidence type="ECO:0000313" key="3">
    <source>
        <dbReference type="Proteomes" id="UP000032180"/>
    </source>
</evidence>
<dbReference type="AlphaFoldDB" id="A0A0D9WYJ0"/>
<sequence>MTANRLLLAIVAIISVCVAATALGATAYIVIGGWRHIQNISDPNIQELGQWAVTEANKVSPSRLLTFSKVTDALKPALHFETTKYCLLLIDASRYGVMLKYDVLLIVKNGNPRKLLSFEGAHS</sequence>
<dbReference type="EnsemblPlants" id="LPERR07G11170.1">
    <property type="protein sequence ID" value="LPERR07G11170.1"/>
    <property type="gene ID" value="LPERR07G11170"/>
</dbReference>
<evidence type="ECO:0000256" key="1">
    <source>
        <dbReference type="SAM" id="SignalP"/>
    </source>
</evidence>
<evidence type="ECO:0000313" key="2">
    <source>
        <dbReference type="EnsemblPlants" id="LPERR07G11170.1"/>
    </source>
</evidence>
<feature type="chain" id="PRO_5018633793" description="Cystatin domain-containing protein" evidence="1">
    <location>
        <begin position="20"/>
        <end position="123"/>
    </location>
</feature>
<dbReference type="Gene3D" id="3.10.450.10">
    <property type="match status" value="1"/>
</dbReference>
<dbReference type="HOGENOM" id="CLU_113093_2_1_1"/>
<dbReference type="InterPro" id="IPR027214">
    <property type="entry name" value="Cystatin"/>
</dbReference>
<dbReference type="InterPro" id="IPR046350">
    <property type="entry name" value="Cystatin_sf"/>
</dbReference>
<dbReference type="PANTHER" id="PTHR47116">
    <property type="entry name" value="PHLOEM FILAMENT PROTEIN"/>
    <property type="match status" value="1"/>
</dbReference>